<protein>
    <recommendedName>
        <fullName evidence="3">HEAT repeat domain-containing protein</fullName>
    </recommendedName>
</protein>
<name>A0A4U3MPH0_9ACTN</name>
<comment type="caution">
    <text evidence="1">The sequence shown here is derived from an EMBL/GenBank/DDBJ whole genome shotgun (WGS) entry which is preliminary data.</text>
</comment>
<reference evidence="1 2" key="1">
    <citation type="submission" date="2019-04" db="EMBL/GenBank/DDBJ databases">
        <title>Herbidospora sp. NEAU-GS14.nov., a novel actinomycete isolated from soil.</title>
        <authorList>
            <person name="Han L."/>
        </authorList>
    </citation>
    <scope>NUCLEOTIDE SEQUENCE [LARGE SCALE GENOMIC DNA]</scope>
    <source>
        <strain evidence="1 2">NEAU-GS14</strain>
    </source>
</reference>
<evidence type="ECO:0008006" key="3">
    <source>
        <dbReference type="Google" id="ProtNLM"/>
    </source>
</evidence>
<organism evidence="1 2">
    <name type="scientific">Herbidospora galbida</name>
    <dbReference type="NCBI Taxonomy" id="2575442"/>
    <lineage>
        <taxon>Bacteria</taxon>
        <taxon>Bacillati</taxon>
        <taxon>Actinomycetota</taxon>
        <taxon>Actinomycetes</taxon>
        <taxon>Streptosporangiales</taxon>
        <taxon>Streptosporangiaceae</taxon>
        <taxon>Herbidospora</taxon>
    </lineage>
</organism>
<sequence>MSMIEYDSPASFRGQLQRGRGAAVHRASTVPGAADAVYECVITDTRWDRQFDQRDSYLAGLIARLDLPLAPIQQHLLTYDGEDAEPVELALQVLALLLMVGRLDAAAVLRGYAIDGPHWSMALEAIGDSGAMKLPAVWDGLADDIIANRDDAQLAQAIWCDTEPWTTFAQSQPRVRRIVDELKASRSPGPARRDTRPEIVAIDNEDLIGLVAAGGSGRRRALEELGRRGDRIVFDFAEDPGLRNAAGWLPGVQQALHHLGPDALPRARTWIGSGDDTLVAFGECVVAEVGDRGDAPVLLAALHRTVAAGEWCAAEVPARGLGRLGIREAASELVAAWEGTVHSLAREAFLDGLRGCAPHEAEAVVVEGLDDCEPMVQQRACEAAPDTAAVRSRLRELTADPLAPEVHEAANTKLQVLALSPGASHLRSTT</sequence>
<evidence type="ECO:0000313" key="1">
    <source>
        <dbReference type="EMBL" id="TKK91515.1"/>
    </source>
</evidence>
<dbReference type="Proteomes" id="UP000308705">
    <property type="component" value="Unassembled WGS sequence"/>
</dbReference>
<dbReference type="RefSeq" id="WP_137245203.1">
    <property type="nucleotide sequence ID" value="NZ_SZQA01000001.1"/>
</dbReference>
<gene>
    <name evidence="1" type="ORF">FDA94_01665</name>
</gene>
<dbReference type="OrthoDB" id="3454616at2"/>
<keyword evidence="2" id="KW-1185">Reference proteome</keyword>
<accession>A0A4U3MPH0</accession>
<dbReference type="AlphaFoldDB" id="A0A4U3MPH0"/>
<proteinExistence type="predicted"/>
<evidence type="ECO:0000313" key="2">
    <source>
        <dbReference type="Proteomes" id="UP000308705"/>
    </source>
</evidence>
<dbReference type="EMBL" id="SZQA01000001">
    <property type="protein sequence ID" value="TKK91515.1"/>
    <property type="molecule type" value="Genomic_DNA"/>
</dbReference>